<dbReference type="VEuPathDB" id="FungiDB:HMPREF1544_12341"/>
<dbReference type="OrthoDB" id="2251646at2759"/>
<accession>S2JEP1</accession>
<proteinExistence type="predicted"/>
<dbReference type="AlphaFoldDB" id="S2JEP1"/>
<gene>
    <name evidence="1" type="ORF">HMPREF1544_12341</name>
</gene>
<reference evidence="2" key="1">
    <citation type="submission" date="2013-05" db="EMBL/GenBank/DDBJ databases">
        <title>The Genome sequence of Mucor circinelloides f. circinelloides 1006PhL.</title>
        <authorList>
            <consortium name="The Broad Institute Genomics Platform"/>
            <person name="Cuomo C."/>
            <person name="Earl A."/>
            <person name="Findley K."/>
            <person name="Lee S.C."/>
            <person name="Walker B."/>
            <person name="Young S."/>
            <person name="Zeng Q."/>
            <person name="Gargeya S."/>
            <person name="Fitzgerald M."/>
            <person name="Haas B."/>
            <person name="Abouelleil A."/>
            <person name="Allen A.W."/>
            <person name="Alvarado L."/>
            <person name="Arachchi H.M."/>
            <person name="Berlin A.M."/>
            <person name="Chapman S.B."/>
            <person name="Gainer-Dewar J."/>
            <person name="Goldberg J."/>
            <person name="Griggs A."/>
            <person name="Gujja S."/>
            <person name="Hansen M."/>
            <person name="Howarth C."/>
            <person name="Imamovic A."/>
            <person name="Ireland A."/>
            <person name="Larimer J."/>
            <person name="McCowan C."/>
            <person name="Murphy C."/>
            <person name="Pearson M."/>
            <person name="Poon T.W."/>
            <person name="Priest M."/>
            <person name="Roberts A."/>
            <person name="Saif S."/>
            <person name="Shea T."/>
            <person name="Sisk P."/>
            <person name="Sykes S."/>
            <person name="Wortman J."/>
            <person name="Nusbaum C."/>
            <person name="Birren B."/>
        </authorList>
    </citation>
    <scope>NUCLEOTIDE SEQUENCE [LARGE SCALE GENOMIC DNA]</scope>
    <source>
        <strain evidence="2">1006PhL</strain>
    </source>
</reference>
<evidence type="ECO:0000313" key="2">
    <source>
        <dbReference type="Proteomes" id="UP000014254"/>
    </source>
</evidence>
<dbReference type="InParanoid" id="S2JEP1"/>
<dbReference type="Proteomes" id="UP000014254">
    <property type="component" value="Unassembled WGS sequence"/>
</dbReference>
<protein>
    <submittedName>
        <fullName evidence="1">Uncharacterized protein</fullName>
    </submittedName>
</protein>
<dbReference type="OMA" id="EMHESRF"/>
<organism evidence="1 2">
    <name type="scientific">Mucor circinelloides f. circinelloides (strain 1006PhL)</name>
    <name type="common">Mucormycosis agent</name>
    <name type="synonym">Calyptromyces circinelloides</name>
    <dbReference type="NCBI Taxonomy" id="1220926"/>
    <lineage>
        <taxon>Eukaryota</taxon>
        <taxon>Fungi</taxon>
        <taxon>Fungi incertae sedis</taxon>
        <taxon>Mucoromycota</taxon>
        <taxon>Mucoromycotina</taxon>
        <taxon>Mucoromycetes</taxon>
        <taxon>Mucorales</taxon>
        <taxon>Mucorineae</taxon>
        <taxon>Mucoraceae</taxon>
        <taxon>Mucor</taxon>
    </lineage>
</organism>
<evidence type="ECO:0000313" key="1">
    <source>
        <dbReference type="EMBL" id="EPB80968.1"/>
    </source>
</evidence>
<keyword evidence="2" id="KW-1185">Reference proteome</keyword>
<feature type="non-terminal residue" evidence="1">
    <location>
        <position position="1"/>
    </location>
</feature>
<sequence length="181" mass="21260">LSDFPGKVAAKVPDDRITKQYHLTSKGVLVDPVTEREYTLFDEGKYFCFYYTNNRSRSLYLRADEIMVNSFYNGMFGEQELMDVVHHDRFSKNLSIETLVPIFSLQQLQSYFIWRLSEMHESRFLVAKSNYPDKYSMSNYLVSEHGVVFCLESKIFLKPKCSKIGLKKADRILLKSFFIQN</sequence>
<name>S2JEP1_MUCC1</name>
<dbReference type="EMBL" id="KE124256">
    <property type="protein sequence ID" value="EPB80968.1"/>
    <property type="molecule type" value="Genomic_DNA"/>
</dbReference>